<dbReference type="AlphaFoldDB" id="A0A0F9NZW8"/>
<dbReference type="EMBL" id="LAZR01006149">
    <property type="protein sequence ID" value="KKM94360.1"/>
    <property type="molecule type" value="Genomic_DNA"/>
</dbReference>
<name>A0A0F9NZW8_9ZZZZ</name>
<comment type="caution">
    <text evidence="1">The sequence shown here is derived from an EMBL/GenBank/DDBJ whole genome shotgun (WGS) entry which is preliminary data.</text>
</comment>
<sequence length="97" mass="10378">MADCLPGQVLTRQDKFDFAPRLAAGIVRFHGDLLDEIAADRTGRLGAVLDMAALRDGIDRMRRNPAAFPGREAMMIWRVAGLHLLPGVAPGGRAAAA</sequence>
<reference evidence="1" key="1">
    <citation type="journal article" date="2015" name="Nature">
        <title>Complex archaea that bridge the gap between prokaryotes and eukaryotes.</title>
        <authorList>
            <person name="Spang A."/>
            <person name="Saw J.H."/>
            <person name="Jorgensen S.L."/>
            <person name="Zaremba-Niedzwiedzka K."/>
            <person name="Martijn J."/>
            <person name="Lind A.E."/>
            <person name="van Eijk R."/>
            <person name="Schleper C."/>
            <person name="Guy L."/>
            <person name="Ettema T.J."/>
        </authorList>
    </citation>
    <scope>NUCLEOTIDE SEQUENCE</scope>
</reference>
<evidence type="ECO:0000313" key="1">
    <source>
        <dbReference type="EMBL" id="KKM94360.1"/>
    </source>
</evidence>
<protein>
    <submittedName>
        <fullName evidence="1">Uncharacterized protein</fullName>
    </submittedName>
</protein>
<organism evidence="1">
    <name type="scientific">marine sediment metagenome</name>
    <dbReference type="NCBI Taxonomy" id="412755"/>
    <lineage>
        <taxon>unclassified sequences</taxon>
        <taxon>metagenomes</taxon>
        <taxon>ecological metagenomes</taxon>
    </lineage>
</organism>
<proteinExistence type="predicted"/>
<accession>A0A0F9NZW8</accession>
<gene>
    <name evidence="1" type="ORF">LCGC14_1199040</name>
</gene>
<feature type="non-terminal residue" evidence="1">
    <location>
        <position position="1"/>
    </location>
</feature>